<reference evidence="10 11" key="1">
    <citation type="submission" date="2023-10" db="EMBL/GenBank/DDBJ databases">
        <title>Draft Genome Sequence of Candida saopaulonensis from a very Premature Infant with Sepsis.</title>
        <authorList>
            <person name="Ning Y."/>
            <person name="Dai R."/>
            <person name="Xiao M."/>
            <person name="Xu Y."/>
            <person name="Yan Q."/>
            <person name="Zhang L."/>
        </authorList>
    </citation>
    <scope>NUCLEOTIDE SEQUENCE [LARGE SCALE GENOMIC DNA]</scope>
    <source>
        <strain evidence="10 11">19XY460</strain>
    </source>
</reference>
<evidence type="ECO:0000256" key="1">
    <source>
        <dbReference type="ARBA" id="ARBA00004123"/>
    </source>
</evidence>
<dbReference type="GO" id="GO:0046982">
    <property type="term" value="F:protein heterodimerization activity"/>
    <property type="evidence" value="ECO:0007669"/>
    <property type="project" value="InterPro"/>
</dbReference>
<feature type="region of interest" description="Disordered" evidence="8">
    <location>
        <begin position="304"/>
        <end position="340"/>
    </location>
</feature>
<keyword evidence="11" id="KW-1185">Reference proteome</keyword>
<protein>
    <recommendedName>
        <fullName evidence="6">TBP-associated factor 12</fullName>
    </recommendedName>
    <alternativeName>
        <fullName evidence="7">Transcription initiation factor TFIID subunit 12</fullName>
    </alternativeName>
</protein>
<dbReference type="CDD" id="cd07981">
    <property type="entry name" value="HFD_TAF12"/>
    <property type="match status" value="1"/>
</dbReference>
<dbReference type="RefSeq" id="XP_062876312.1">
    <property type="nucleotide sequence ID" value="XM_063020242.1"/>
</dbReference>
<dbReference type="InterPro" id="IPR037794">
    <property type="entry name" value="TAF12"/>
</dbReference>
<name>A0AAX4H644_9ASCO</name>
<dbReference type="Proteomes" id="UP001338582">
    <property type="component" value="Chromosome 1"/>
</dbReference>
<feature type="compositionally biased region" description="Polar residues" evidence="8">
    <location>
        <begin position="154"/>
        <end position="167"/>
    </location>
</feature>
<evidence type="ECO:0000256" key="3">
    <source>
        <dbReference type="ARBA" id="ARBA00023015"/>
    </source>
</evidence>
<dbReference type="GO" id="GO:0017025">
    <property type="term" value="F:TBP-class protein binding"/>
    <property type="evidence" value="ECO:0007669"/>
    <property type="project" value="TreeGrafter"/>
</dbReference>
<gene>
    <name evidence="10" type="ORF">PUMCH_001178</name>
</gene>
<dbReference type="FunFam" id="1.10.20.10:FF:000011">
    <property type="entry name" value="Transcription initiation factor TFIID subunit 12"/>
    <property type="match status" value="1"/>
</dbReference>
<evidence type="ECO:0000259" key="9">
    <source>
        <dbReference type="Pfam" id="PF03847"/>
    </source>
</evidence>
<dbReference type="GO" id="GO:0005669">
    <property type="term" value="C:transcription factor TFIID complex"/>
    <property type="evidence" value="ECO:0007669"/>
    <property type="project" value="InterPro"/>
</dbReference>
<comment type="subcellular location">
    <subcellularLocation>
        <location evidence="1">Nucleus</location>
    </subcellularLocation>
</comment>
<keyword evidence="3" id="KW-0805">Transcription regulation</keyword>
<feature type="compositionally biased region" description="Polar residues" evidence="8">
    <location>
        <begin position="94"/>
        <end position="111"/>
    </location>
</feature>
<dbReference type="Pfam" id="PF03847">
    <property type="entry name" value="TFIID_20kDa"/>
    <property type="match status" value="1"/>
</dbReference>
<organism evidence="10 11">
    <name type="scientific">Australozyma saopauloensis</name>
    <dbReference type="NCBI Taxonomy" id="291208"/>
    <lineage>
        <taxon>Eukaryota</taxon>
        <taxon>Fungi</taxon>
        <taxon>Dikarya</taxon>
        <taxon>Ascomycota</taxon>
        <taxon>Saccharomycotina</taxon>
        <taxon>Pichiomycetes</taxon>
        <taxon>Metschnikowiaceae</taxon>
        <taxon>Australozyma</taxon>
    </lineage>
</organism>
<dbReference type="KEGG" id="asau:88172244"/>
<feature type="compositionally biased region" description="Low complexity" evidence="8">
    <location>
        <begin position="246"/>
        <end position="255"/>
    </location>
</feature>
<feature type="domain" description="Transcription initiation factor TFIID subunit 12" evidence="9">
    <location>
        <begin position="427"/>
        <end position="499"/>
    </location>
</feature>
<proteinExistence type="inferred from homology"/>
<sequence>MNQNPSQNQNSIPTIQPSQATKLLNALKEQLAQAQSAGADTAKAKQHYARAEQIKQVLLNYRQQQQRQRSAGAAAPGGAANGAANTPSVGGAPNQMNTSQTAPQQMQSSPVGLSVPAGNSGVSGQYGLSQYGARNMGSSGPVGGAGPASSPGVNTSQGAPRSGTTPGATGGLPNTAVTVERYQDLRKRLLLFEQKIRTLESSRRPDMSADEANKLKTEIQETRQKYTQYSRYLTYMKSQLVGQAQGANAAGPTPTGSGGAPLPNTTPLSATGPVPSAPMSAGPSGQGVSTPTVTNALIAASNADNAQSAGQGPPSRALGSTGAVPTVKQEGSFSSVNSRDTMVGSGVNLSLVTKPSVPTLPISNSINVKPSNPVVIKPGANNIRPTLTGGSSTSLGQIVASPAVTRMPTYEMASGGPMQDNSGRVLTKRKLTELVNSLGADEGDGKTTIDGDVEELLLDLADEFVSSVTSFACRLAKHRKADSVDVKDVQLHLERNWNIRIPGYATEEIRSTRKWQPSAAYNQKLSGVDIVKSVNGNIN</sequence>
<evidence type="ECO:0000256" key="5">
    <source>
        <dbReference type="ARBA" id="ARBA00023242"/>
    </source>
</evidence>
<evidence type="ECO:0000256" key="2">
    <source>
        <dbReference type="ARBA" id="ARBA00007530"/>
    </source>
</evidence>
<dbReference type="InterPro" id="IPR003228">
    <property type="entry name" value="TFIID_TAF12_dom"/>
</dbReference>
<keyword evidence="4" id="KW-0804">Transcription</keyword>
<keyword evidence="5" id="KW-0539">Nucleus</keyword>
<dbReference type="AlphaFoldDB" id="A0AAX4H644"/>
<feature type="region of interest" description="Disordered" evidence="8">
    <location>
        <begin position="246"/>
        <end position="291"/>
    </location>
</feature>
<dbReference type="EMBL" id="CP138894">
    <property type="protein sequence ID" value="WPK23928.1"/>
    <property type="molecule type" value="Genomic_DNA"/>
</dbReference>
<evidence type="ECO:0000256" key="8">
    <source>
        <dbReference type="SAM" id="MobiDB-lite"/>
    </source>
</evidence>
<dbReference type="PANTHER" id="PTHR12264">
    <property type="entry name" value="TRANSCRIPTION INITIATION FACTOR TFIID SUBUNIT 12"/>
    <property type="match status" value="1"/>
</dbReference>
<accession>A0AAX4H644</accession>
<evidence type="ECO:0000256" key="4">
    <source>
        <dbReference type="ARBA" id="ARBA00023163"/>
    </source>
</evidence>
<dbReference type="GO" id="GO:0051123">
    <property type="term" value="P:RNA polymerase II preinitiation complex assembly"/>
    <property type="evidence" value="ECO:0007669"/>
    <property type="project" value="TreeGrafter"/>
</dbReference>
<dbReference type="GO" id="GO:0003677">
    <property type="term" value="F:DNA binding"/>
    <property type="evidence" value="ECO:0007669"/>
    <property type="project" value="TreeGrafter"/>
</dbReference>
<feature type="region of interest" description="Disordered" evidence="8">
    <location>
        <begin position="63"/>
        <end position="175"/>
    </location>
</feature>
<dbReference type="SUPFAM" id="SSF47113">
    <property type="entry name" value="Histone-fold"/>
    <property type="match status" value="1"/>
</dbReference>
<dbReference type="InterPro" id="IPR009072">
    <property type="entry name" value="Histone-fold"/>
</dbReference>
<dbReference type="GO" id="GO:0000124">
    <property type="term" value="C:SAGA complex"/>
    <property type="evidence" value="ECO:0007669"/>
    <property type="project" value="InterPro"/>
</dbReference>
<evidence type="ECO:0000313" key="10">
    <source>
        <dbReference type="EMBL" id="WPK23928.1"/>
    </source>
</evidence>
<feature type="compositionally biased region" description="Polar residues" evidence="8">
    <location>
        <begin position="329"/>
        <end position="340"/>
    </location>
</feature>
<dbReference type="Gene3D" id="1.10.20.10">
    <property type="entry name" value="Histone, subunit A"/>
    <property type="match status" value="1"/>
</dbReference>
<dbReference type="GeneID" id="88172244"/>
<evidence type="ECO:0000256" key="6">
    <source>
        <dbReference type="ARBA" id="ARBA00075089"/>
    </source>
</evidence>
<evidence type="ECO:0000313" key="11">
    <source>
        <dbReference type="Proteomes" id="UP001338582"/>
    </source>
</evidence>
<comment type="similarity">
    <text evidence="2">Belongs to the TAF12 family.</text>
</comment>
<feature type="compositionally biased region" description="Low complexity" evidence="8">
    <location>
        <begin position="63"/>
        <end position="85"/>
    </location>
</feature>
<evidence type="ECO:0000256" key="7">
    <source>
        <dbReference type="ARBA" id="ARBA00093657"/>
    </source>
</evidence>
<dbReference type="PANTHER" id="PTHR12264:SF21">
    <property type="entry name" value="TRANSCRIPTION INITIATION FACTOR TFIID SUBUNIT 12"/>
    <property type="match status" value="1"/>
</dbReference>